<dbReference type="SMART" id="SM01335">
    <property type="entry name" value="PADR1"/>
    <property type="match status" value="1"/>
</dbReference>
<dbReference type="InterPro" id="IPR004102">
    <property type="entry name" value="Poly(ADP-ribose)pol_reg_dom"/>
</dbReference>
<dbReference type="SMART" id="SM00773">
    <property type="entry name" value="WGR"/>
    <property type="match status" value="1"/>
</dbReference>
<feature type="domain" description="WGR" evidence="23">
    <location>
        <begin position="348"/>
        <end position="433"/>
    </location>
</feature>
<dbReference type="GO" id="GO:0070212">
    <property type="term" value="P:protein poly-ADP-ribosylation"/>
    <property type="evidence" value="ECO:0007669"/>
    <property type="project" value="TreeGrafter"/>
</dbReference>
<dbReference type="InterPro" id="IPR001510">
    <property type="entry name" value="Znf_PARP"/>
</dbReference>
<keyword evidence="8" id="KW-0677">Repeat</keyword>
<comment type="similarity">
    <text evidence="15">Belongs to the ARTD/PARP family.</text>
</comment>
<feature type="domain" description="PARP catalytic" evidence="21">
    <location>
        <begin position="580"/>
        <end position="804"/>
    </location>
</feature>
<evidence type="ECO:0000256" key="14">
    <source>
        <dbReference type="ARBA" id="ARBA00023242"/>
    </source>
</evidence>
<dbReference type="FunFam" id="3.90.228.10:FF:000002">
    <property type="entry name" value="Poly [ADP-ribose] polymerase"/>
    <property type="match status" value="1"/>
</dbReference>
<evidence type="ECO:0000256" key="11">
    <source>
        <dbReference type="ARBA" id="ARBA00022833"/>
    </source>
</evidence>
<keyword evidence="14" id="KW-0539">Nucleus</keyword>
<evidence type="ECO:0000256" key="5">
    <source>
        <dbReference type="ARBA" id="ARBA00022679"/>
    </source>
</evidence>
<evidence type="ECO:0000256" key="10">
    <source>
        <dbReference type="ARBA" id="ARBA00022771"/>
    </source>
</evidence>
<dbReference type="Pfam" id="PF08063">
    <property type="entry name" value="Zn_ribbon_PADR1"/>
    <property type="match status" value="1"/>
</dbReference>
<keyword evidence="9" id="KW-0013">ADP-ribosylation</keyword>
<dbReference type="PROSITE" id="PS50064">
    <property type="entry name" value="ZF_PARP_2"/>
    <property type="match status" value="2"/>
</dbReference>
<keyword evidence="13" id="KW-0238">DNA-binding</keyword>
<keyword evidence="5 18" id="KW-0808">Transferase</keyword>
<dbReference type="GO" id="GO:0140806">
    <property type="term" value="F:NAD+-protein-aspartate ADP-ribosyltransferase activity"/>
    <property type="evidence" value="ECO:0007669"/>
    <property type="project" value="RHEA"/>
</dbReference>
<proteinExistence type="inferred from homology"/>
<dbReference type="InterPro" id="IPR008893">
    <property type="entry name" value="WGR_domain"/>
</dbReference>
<dbReference type="GO" id="GO:0003677">
    <property type="term" value="F:DNA binding"/>
    <property type="evidence" value="ECO:0007669"/>
    <property type="project" value="UniProtKB-KW"/>
</dbReference>
<dbReference type="PROSITE" id="PS51977">
    <property type="entry name" value="WGR"/>
    <property type="match status" value="1"/>
</dbReference>
<evidence type="ECO:0000256" key="1">
    <source>
        <dbReference type="ARBA" id="ARBA00000438"/>
    </source>
</evidence>
<evidence type="ECO:0000259" key="21">
    <source>
        <dbReference type="PROSITE" id="PS51059"/>
    </source>
</evidence>
<evidence type="ECO:0000259" key="22">
    <source>
        <dbReference type="PROSITE" id="PS51060"/>
    </source>
</evidence>
<dbReference type="SUPFAM" id="SSF142921">
    <property type="entry name" value="WGR domain-like"/>
    <property type="match status" value="1"/>
</dbReference>
<dbReference type="PROSITE" id="PS51060">
    <property type="entry name" value="PARP_ALPHA_HD"/>
    <property type="match status" value="1"/>
</dbReference>
<sequence length="804" mass="92566">MDLALPYKSEYAKSGRASCKMCKCSIAQGSLRLAAMVQSAFHDGKQPMWFHEDCFFKKQRPQSVGDIENFENIRFEDQERIKLKIEKSSEVSADSSAKKGKKRGTAEVNALKDFGIEYAKTSRATCRGCEQKILKDQVRIKKTVYDTEVGMKYGGQPLWHHVECFVQLRNELGWFGSGDCVPGFKGLKKDDQTTVLKLLPAIDAGSACKIKKVKTEPDVKIEEEIMNKQIENQSKRLFKLRDLVVNQMHKKDIIYLLEYNNQKPANGDSERMLNQLADMLTFGSLLPCPQCKSCEILFSKSGYLCNGQLTEWTKCSNILKDPERKPCKVPKSLKEKYVFLSEIKNKTEHRIVKYNPPSIAVVSKNTNGKMENEPTKYWVFRSWGRIGTTIGDQKLENFENLYEAKQSFLLVYHDKTGNDFTNREHFIKVPGRMYPIEIDYEEQKTICPENFKIKSKLNTSVQSLIKILFDVDTMKRTMMMFDLDMEKMPLGKLSEKQIQSAYKVLSEIYDLIQQNGMTVQFIDATNRFYTLIPHNFGVQNPPILDNIELVEKHRQVLDSLLEIECAYSMLQAENKEENVNPLDKHYDQLKTKLDPIDKNSEEYKILEKYVQNTHAETHKMYKLEIVDIFKVVRQGENRRYKPFKKLENRKLLWHGSRLTNFAGILSHGLKIAPPEAPVTGYMFGKGIYFADMVSKSANYCFTTAQDSTGLMILSEVALGNMLECTSSKYITKLPSNKHSTLGRGQTMPDPKDSYKREDGVEIPLGKPITDTSLKTSLLYNEYIVYDVAQVNIQYLFRMNFKYNI</sequence>
<dbReference type="Gene3D" id="1.10.20.130">
    <property type="match status" value="1"/>
</dbReference>
<dbReference type="CDD" id="cd01437">
    <property type="entry name" value="parp_like"/>
    <property type="match status" value="1"/>
</dbReference>
<evidence type="ECO:0000256" key="17">
    <source>
        <dbReference type="ARBA" id="ARBA00071874"/>
    </source>
</evidence>
<name>A0A034V6Q4_BACDO</name>
<comment type="subcellular location">
    <subcellularLocation>
        <location evidence="3">Nucleus</location>
    </subcellularLocation>
</comment>
<dbReference type="CDD" id="cd08001">
    <property type="entry name" value="WGR_PARP1_like"/>
    <property type="match status" value="1"/>
</dbReference>
<evidence type="ECO:0000256" key="15">
    <source>
        <dbReference type="ARBA" id="ARBA00024347"/>
    </source>
</evidence>
<dbReference type="PANTHER" id="PTHR10459:SF60">
    <property type="entry name" value="POLY [ADP-RIBOSE] POLYMERASE 2"/>
    <property type="match status" value="1"/>
</dbReference>
<evidence type="ECO:0000256" key="6">
    <source>
        <dbReference type="ARBA" id="ARBA00022695"/>
    </source>
</evidence>
<keyword evidence="12 18" id="KW-0520">NAD</keyword>
<dbReference type="Pfam" id="PF02877">
    <property type="entry name" value="PARP_reg"/>
    <property type="match status" value="1"/>
</dbReference>
<dbReference type="SMART" id="SM01336">
    <property type="entry name" value="zf-PARP"/>
    <property type="match status" value="2"/>
</dbReference>
<evidence type="ECO:0000256" key="13">
    <source>
        <dbReference type="ARBA" id="ARBA00023125"/>
    </source>
</evidence>
<protein>
    <recommendedName>
        <fullName evidence="17 18">Poly [ADP-ribose] polymerase</fullName>
        <shortName evidence="18">PARP</shortName>
        <ecNumber evidence="18">2.4.2.-</ecNumber>
    </recommendedName>
</protein>
<dbReference type="InterPro" id="IPR038650">
    <property type="entry name" value="PADR1_C_dom_sf"/>
</dbReference>
<dbReference type="AlphaFoldDB" id="A0A034V6Q4"/>
<evidence type="ECO:0000256" key="2">
    <source>
        <dbReference type="ARBA" id="ARBA00000459"/>
    </source>
</evidence>
<evidence type="ECO:0000256" key="19">
    <source>
        <dbReference type="SAM" id="MobiDB-lite"/>
    </source>
</evidence>
<dbReference type="Gene3D" id="3.30.1740.10">
    <property type="entry name" value="Zinc finger, PARP-type"/>
    <property type="match status" value="2"/>
</dbReference>
<gene>
    <name evidence="24" type="primary">PARP</name>
</gene>
<dbReference type="Gene3D" id="3.90.228.10">
    <property type="match status" value="1"/>
</dbReference>
<dbReference type="Pfam" id="PF05406">
    <property type="entry name" value="WGR"/>
    <property type="match status" value="1"/>
</dbReference>
<keyword evidence="7" id="KW-0479">Metal-binding</keyword>
<dbReference type="EMBL" id="GAKP01019941">
    <property type="protein sequence ID" value="JAC39011.1"/>
    <property type="molecule type" value="Transcribed_RNA"/>
</dbReference>
<accession>A0A034V6Q4</accession>
<evidence type="ECO:0000256" key="18">
    <source>
        <dbReference type="RuleBase" id="RU362114"/>
    </source>
</evidence>
<comment type="catalytic activity">
    <reaction evidence="16">
        <text>NAD(+) + (ADP-D-ribosyl)n-acceptor = nicotinamide + (ADP-D-ribosyl)n+1-acceptor + H(+).</text>
        <dbReference type="EC" id="2.4.2.30"/>
    </reaction>
</comment>
<organism evidence="24">
    <name type="scientific">Bactrocera dorsalis</name>
    <name type="common">Oriental fruit fly</name>
    <name type="synonym">Dacus dorsalis</name>
    <dbReference type="NCBI Taxonomy" id="27457"/>
    <lineage>
        <taxon>Eukaryota</taxon>
        <taxon>Metazoa</taxon>
        <taxon>Ecdysozoa</taxon>
        <taxon>Arthropoda</taxon>
        <taxon>Hexapoda</taxon>
        <taxon>Insecta</taxon>
        <taxon>Pterygota</taxon>
        <taxon>Neoptera</taxon>
        <taxon>Endopterygota</taxon>
        <taxon>Diptera</taxon>
        <taxon>Brachycera</taxon>
        <taxon>Muscomorpha</taxon>
        <taxon>Tephritoidea</taxon>
        <taxon>Tephritidae</taxon>
        <taxon>Bactrocera</taxon>
        <taxon>Bactrocera</taxon>
    </lineage>
</organism>
<dbReference type="Gene3D" id="1.20.142.10">
    <property type="entry name" value="Poly(ADP-ribose) polymerase, regulatory domain"/>
    <property type="match status" value="1"/>
</dbReference>
<dbReference type="InterPro" id="IPR050800">
    <property type="entry name" value="ARTD/PARP"/>
</dbReference>
<keyword evidence="11" id="KW-0862">Zinc</keyword>
<dbReference type="Gene3D" id="2.20.25.630">
    <property type="match status" value="1"/>
</dbReference>
<comment type="catalytic activity">
    <reaction evidence="1">
        <text>L-aspartyl-[protein] + NAD(+) = 4-O-(ADP-D-ribosyl)-L-aspartyl-[protein] + nicotinamide</text>
        <dbReference type="Rhea" id="RHEA:54424"/>
        <dbReference type="Rhea" id="RHEA-COMP:9867"/>
        <dbReference type="Rhea" id="RHEA-COMP:13832"/>
        <dbReference type="ChEBI" id="CHEBI:17154"/>
        <dbReference type="ChEBI" id="CHEBI:29961"/>
        <dbReference type="ChEBI" id="CHEBI:57540"/>
        <dbReference type="ChEBI" id="CHEBI:138102"/>
    </reaction>
</comment>
<evidence type="ECO:0000256" key="3">
    <source>
        <dbReference type="ARBA" id="ARBA00004123"/>
    </source>
</evidence>
<dbReference type="Pfam" id="PF00644">
    <property type="entry name" value="PARP"/>
    <property type="match status" value="1"/>
</dbReference>
<feature type="domain" description="PARP-type" evidence="20">
    <location>
        <begin position="7"/>
        <end position="89"/>
    </location>
</feature>
<dbReference type="EC" id="2.4.2.-" evidence="18"/>
<reference evidence="24" key="1">
    <citation type="journal article" date="2014" name="BMC Genomics">
        <title>Characterizing the developmental transcriptome of the oriental fruit fly, Bactrocera dorsalis (Diptera: Tephritidae) through comparative genomic analysis with Drosophila melanogaster utilizing modENCODE datasets.</title>
        <authorList>
            <person name="Geib S.M."/>
            <person name="Calla B."/>
            <person name="Hall B."/>
            <person name="Hou S."/>
            <person name="Manoukis N.C."/>
        </authorList>
    </citation>
    <scope>NUCLEOTIDE SEQUENCE</scope>
    <source>
        <strain evidence="24">Punador</strain>
    </source>
</reference>
<dbReference type="GO" id="GO:0006302">
    <property type="term" value="P:double-strand break repair"/>
    <property type="evidence" value="ECO:0007669"/>
    <property type="project" value="TreeGrafter"/>
</dbReference>
<dbReference type="InterPro" id="IPR012317">
    <property type="entry name" value="Poly(ADP-ribose)pol_cat_dom"/>
</dbReference>
<evidence type="ECO:0000256" key="12">
    <source>
        <dbReference type="ARBA" id="ARBA00023027"/>
    </source>
</evidence>
<evidence type="ECO:0000256" key="8">
    <source>
        <dbReference type="ARBA" id="ARBA00022737"/>
    </source>
</evidence>
<dbReference type="InterPro" id="IPR049296">
    <property type="entry name" value="PARP1-like_PADR1_N"/>
</dbReference>
<dbReference type="GO" id="GO:0005730">
    <property type="term" value="C:nucleolus"/>
    <property type="evidence" value="ECO:0007669"/>
    <property type="project" value="TreeGrafter"/>
</dbReference>
<dbReference type="GO" id="GO:0008270">
    <property type="term" value="F:zinc ion binding"/>
    <property type="evidence" value="ECO:0007669"/>
    <property type="project" value="UniProtKB-KW"/>
</dbReference>
<dbReference type="PROSITE" id="PS52007">
    <property type="entry name" value="PADR1"/>
    <property type="match status" value="1"/>
</dbReference>
<dbReference type="SUPFAM" id="SSF57716">
    <property type="entry name" value="Glucocorticoid receptor-like (DNA-binding domain)"/>
    <property type="match status" value="2"/>
</dbReference>
<dbReference type="FunFam" id="1.20.142.10:FF:000001">
    <property type="entry name" value="Poly [ADP-ribose] polymerase"/>
    <property type="match status" value="1"/>
</dbReference>
<dbReference type="Pfam" id="PF00645">
    <property type="entry name" value="zf-PARP"/>
    <property type="match status" value="2"/>
</dbReference>
<feature type="domain" description="PARP-type" evidence="20">
    <location>
        <begin position="114"/>
        <end position="203"/>
    </location>
</feature>
<dbReference type="PANTHER" id="PTHR10459">
    <property type="entry name" value="DNA LIGASE"/>
    <property type="match status" value="1"/>
</dbReference>
<dbReference type="GO" id="GO:0016779">
    <property type="term" value="F:nucleotidyltransferase activity"/>
    <property type="evidence" value="ECO:0007669"/>
    <property type="project" value="UniProtKB-KW"/>
</dbReference>
<evidence type="ECO:0000313" key="24">
    <source>
        <dbReference type="EMBL" id="JAC39011.1"/>
    </source>
</evidence>
<dbReference type="InterPro" id="IPR036930">
    <property type="entry name" value="WGR_dom_sf"/>
</dbReference>
<dbReference type="InterPro" id="IPR036616">
    <property type="entry name" value="Poly(ADP-ribose)pol_reg_dom_sf"/>
</dbReference>
<dbReference type="InterPro" id="IPR012982">
    <property type="entry name" value="PARP1-like_PADR1_Zn_ribbon"/>
</dbReference>
<feature type="region of interest" description="Disordered" evidence="19">
    <location>
        <begin position="738"/>
        <end position="758"/>
    </location>
</feature>
<evidence type="ECO:0000256" key="4">
    <source>
        <dbReference type="ARBA" id="ARBA00022676"/>
    </source>
</evidence>
<dbReference type="SUPFAM" id="SSF47587">
    <property type="entry name" value="Domain of poly(ADP-ribose) polymerase"/>
    <property type="match status" value="1"/>
</dbReference>
<evidence type="ECO:0000259" key="20">
    <source>
        <dbReference type="PROSITE" id="PS50064"/>
    </source>
</evidence>
<keyword evidence="6" id="KW-0548">Nucleotidyltransferase</keyword>
<evidence type="ECO:0000256" key="16">
    <source>
        <dbReference type="ARBA" id="ARBA00033987"/>
    </source>
</evidence>
<dbReference type="GO" id="GO:0003950">
    <property type="term" value="F:NAD+ poly-ADP-ribosyltransferase activity"/>
    <property type="evidence" value="ECO:0007669"/>
    <property type="project" value="UniProtKB-UniRule"/>
</dbReference>
<keyword evidence="10" id="KW-0863">Zinc-finger</keyword>
<comment type="catalytic activity">
    <reaction evidence="2">
        <text>L-glutamyl-[protein] + NAD(+) = 5-O-(ADP-D-ribosyl)-L-glutamyl-[protein] + nicotinamide</text>
        <dbReference type="Rhea" id="RHEA:58224"/>
        <dbReference type="Rhea" id="RHEA-COMP:10208"/>
        <dbReference type="Rhea" id="RHEA-COMP:15089"/>
        <dbReference type="ChEBI" id="CHEBI:17154"/>
        <dbReference type="ChEBI" id="CHEBI:29973"/>
        <dbReference type="ChEBI" id="CHEBI:57540"/>
        <dbReference type="ChEBI" id="CHEBI:142540"/>
    </reaction>
</comment>
<dbReference type="SUPFAM" id="SSF56399">
    <property type="entry name" value="ADP-ribosylation"/>
    <property type="match status" value="1"/>
</dbReference>
<dbReference type="PROSITE" id="PS51059">
    <property type="entry name" value="PARP_CATALYTIC"/>
    <property type="match status" value="1"/>
</dbReference>
<dbReference type="OrthoDB" id="429950at2759"/>
<evidence type="ECO:0000256" key="7">
    <source>
        <dbReference type="ARBA" id="ARBA00022723"/>
    </source>
</evidence>
<dbReference type="Pfam" id="PF21728">
    <property type="entry name" value="PADR1_N"/>
    <property type="match status" value="1"/>
</dbReference>
<dbReference type="InterPro" id="IPR036957">
    <property type="entry name" value="Znf_PARP_sf"/>
</dbReference>
<evidence type="ECO:0000256" key="9">
    <source>
        <dbReference type="ARBA" id="ARBA00022765"/>
    </source>
</evidence>
<dbReference type="GO" id="GO:0140807">
    <property type="term" value="F:NAD+-protein-glutamate ADP-ribosyltransferase activity"/>
    <property type="evidence" value="ECO:0007669"/>
    <property type="project" value="RHEA"/>
</dbReference>
<feature type="compositionally biased region" description="Basic and acidic residues" evidence="19">
    <location>
        <begin position="749"/>
        <end position="758"/>
    </location>
</feature>
<evidence type="ECO:0000259" key="23">
    <source>
        <dbReference type="PROSITE" id="PS51977"/>
    </source>
</evidence>
<keyword evidence="4 18" id="KW-0328">Glycosyltransferase</keyword>
<feature type="domain" description="PARP alpha-helical" evidence="22">
    <location>
        <begin position="454"/>
        <end position="571"/>
    </location>
</feature>